<protein>
    <submittedName>
        <fullName evidence="2">Uncharacterized protein</fullName>
    </submittedName>
</protein>
<comment type="caution">
    <text evidence="2">The sequence shown here is derived from an EMBL/GenBank/DDBJ whole genome shotgun (WGS) entry which is preliminary data.</text>
</comment>
<evidence type="ECO:0000313" key="3">
    <source>
        <dbReference type="Proteomes" id="UP000625711"/>
    </source>
</evidence>
<keyword evidence="3" id="KW-1185">Reference proteome</keyword>
<feature type="non-terminal residue" evidence="2">
    <location>
        <position position="229"/>
    </location>
</feature>
<evidence type="ECO:0000313" key="2">
    <source>
        <dbReference type="EMBL" id="KAF7275882.1"/>
    </source>
</evidence>
<evidence type="ECO:0000256" key="1">
    <source>
        <dbReference type="SAM" id="Coils"/>
    </source>
</evidence>
<sequence length="229" mass="25924">MTSLRCNRCKSGCIDMSGLAAQCDKLEEDFAELDQEYDELLEILSRIPRFSDVMGALKANTDLECFENVLRTVLDEQSKVTEQQCHNDYQSTKNNSVKSLFPGQIKEVHLKEPNADTGESNTTQNQIISRFSNTSSIYLECLQNGSETISDKPSKVTKLQSRIDNQSTKKNSEKSLYAELIEELHKKEPNSRSSDSNIVQIQILLNLINRSGNTKEQWGRVELPAKIIM</sequence>
<gene>
    <name evidence="2" type="ORF">GWI33_011177</name>
</gene>
<accession>A0A834I7D6</accession>
<name>A0A834I7D6_RHYFE</name>
<dbReference type="Proteomes" id="UP000625711">
    <property type="component" value="Unassembled WGS sequence"/>
</dbReference>
<organism evidence="2 3">
    <name type="scientific">Rhynchophorus ferrugineus</name>
    <name type="common">Red palm weevil</name>
    <name type="synonym">Curculio ferrugineus</name>
    <dbReference type="NCBI Taxonomy" id="354439"/>
    <lineage>
        <taxon>Eukaryota</taxon>
        <taxon>Metazoa</taxon>
        <taxon>Ecdysozoa</taxon>
        <taxon>Arthropoda</taxon>
        <taxon>Hexapoda</taxon>
        <taxon>Insecta</taxon>
        <taxon>Pterygota</taxon>
        <taxon>Neoptera</taxon>
        <taxon>Endopterygota</taxon>
        <taxon>Coleoptera</taxon>
        <taxon>Polyphaga</taxon>
        <taxon>Cucujiformia</taxon>
        <taxon>Curculionidae</taxon>
        <taxon>Dryophthorinae</taxon>
        <taxon>Rhynchophorus</taxon>
    </lineage>
</organism>
<dbReference type="EMBL" id="JAACXV010008886">
    <property type="protein sequence ID" value="KAF7275882.1"/>
    <property type="molecule type" value="Genomic_DNA"/>
</dbReference>
<dbReference type="AlphaFoldDB" id="A0A834I7D6"/>
<proteinExistence type="predicted"/>
<reference evidence="2" key="1">
    <citation type="submission" date="2020-08" db="EMBL/GenBank/DDBJ databases">
        <title>Genome sequencing and assembly of the red palm weevil Rhynchophorus ferrugineus.</title>
        <authorList>
            <person name="Dias G.B."/>
            <person name="Bergman C.M."/>
            <person name="Manee M."/>
        </authorList>
    </citation>
    <scope>NUCLEOTIDE SEQUENCE</scope>
    <source>
        <strain evidence="2">AA-2017</strain>
        <tissue evidence="2">Whole larva</tissue>
    </source>
</reference>
<keyword evidence="1" id="KW-0175">Coiled coil</keyword>
<feature type="coiled-coil region" evidence="1">
    <location>
        <begin position="16"/>
        <end position="43"/>
    </location>
</feature>